<protein>
    <submittedName>
        <fullName evidence="1">Uncharacterized protein</fullName>
    </submittedName>
</protein>
<keyword evidence="2" id="KW-1185">Reference proteome</keyword>
<evidence type="ECO:0000313" key="2">
    <source>
        <dbReference type="Proteomes" id="UP000182894"/>
    </source>
</evidence>
<name>A0A1G8RQM7_9PSED</name>
<gene>
    <name evidence="1" type="ORF">SAMN05216605_12323</name>
</gene>
<dbReference type="STRING" id="89065.SAMN05216605_12323"/>
<dbReference type="EMBL" id="FNCO01000023">
    <property type="protein sequence ID" value="SDJ19246.1"/>
    <property type="molecule type" value="Genomic_DNA"/>
</dbReference>
<evidence type="ECO:0000313" key="1">
    <source>
        <dbReference type="EMBL" id="SDJ19246.1"/>
    </source>
</evidence>
<dbReference type="Proteomes" id="UP000182894">
    <property type="component" value="Unassembled WGS sequence"/>
</dbReference>
<sequence>MLLGGIARAMFEDGTMQFMDQDTEPSTAFSPRLDPEALEAFCREHIDKYREHHDLHRQSIADYETPAIDQFWS</sequence>
<dbReference type="AlphaFoldDB" id="A0A1G8RQM7"/>
<organism evidence="1 2">
    <name type="scientific">Pseudomonas abietaniphila</name>
    <dbReference type="NCBI Taxonomy" id="89065"/>
    <lineage>
        <taxon>Bacteria</taxon>
        <taxon>Pseudomonadati</taxon>
        <taxon>Pseudomonadota</taxon>
        <taxon>Gammaproteobacteria</taxon>
        <taxon>Pseudomonadales</taxon>
        <taxon>Pseudomonadaceae</taxon>
        <taxon>Pseudomonas</taxon>
    </lineage>
</organism>
<proteinExistence type="predicted"/>
<reference evidence="2" key="1">
    <citation type="submission" date="2016-10" db="EMBL/GenBank/DDBJ databases">
        <authorList>
            <person name="Varghese N."/>
            <person name="Submissions S."/>
        </authorList>
    </citation>
    <scope>NUCLEOTIDE SEQUENCE [LARGE SCALE GENOMIC DNA]</scope>
    <source>
        <strain evidence="2">ATCC 700689</strain>
    </source>
</reference>
<accession>A0A1G8RQM7</accession>